<organism evidence="2 3">
    <name type="scientific">Fischerella muscicola CCMEE 5323</name>
    <dbReference type="NCBI Taxonomy" id="2019572"/>
    <lineage>
        <taxon>Bacteria</taxon>
        <taxon>Bacillati</taxon>
        <taxon>Cyanobacteriota</taxon>
        <taxon>Cyanophyceae</taxon>
        <taxon>Nostocales</taxon>
        <taxon>Hapalosiphonaceae</taxon>
        <taxon>Fischerella</taxon>
    </lineage>
</organism>
<sequence>MIDVLLTKSHYNQARLSSILVTSSHMTEQTHRKALCLALRDLREQSGLTQEQLAQKLEVTQSWVSKLENAQHDHTFESIIAYLYALNPEFEFEISFRINGETIATASTDLLKLLE</sequence>
<feature type="domain" description="HTH cro/C1-type" evidence="1">
    <location>
        <begin position="39"/>
        <end position="97"/>
    </location>
</feature>
<dbReference type="Pfam" id="PF13560">
    <property type="entry name" value="HTH_31"/>
    <property type="match status" value="1"/>
</dbReference>
<dbReference type="Proteomes" id="UP000235036">
    <property type="component" value="Unassembled WGS sequence"/>
</dbReference>
<gene>
    <name evidence="2" type="ORF">CEN44_05295</name>
</gene>
<name>A0A2N6K6P9_FISMU</name>
<reference evidence="2 3" key="1">
    <citation type="submission" date="2017-08" db="EMBL/GenBank/DDBJ databases">
        <title>Genomes of Fischerella (Mastigocladus) sp. strains.</title>
        <authorList>
            <person name="Miller S.R."/>
        </authorList>
    </citation>
    <scope>NUCLEOTIDE SEQUENCE [LARGE SCALE GENOMIC DNA]</scope>
    <source>
        <strain evidence="2 3">CCMEE 5323</strain>
    </source>
</reference>
<proteinExistence type="predicted"/>
<keyword evidence="3" id="KW-1185">Reference proteome</keyword>
<dbReference type="CDD" id="cd00093">
    <property type="entry name" value="HTH_XRE"/>
    <property type="match status" value="1"/>
</dbReference>
<dbReference type="GO" id="GO:0003677">
    <property type="term" value="F:DNA binding"/>
    <property type="evidence" value="ECO:0007669"/>
    <property type="project" value="InterPro"/>
</dbReference>
<dbReference type="EMBL" id="NRQW01000109">
    <property type="protein sequence ID" value="PLZ92656.1"/>
    <property type="molecule type" value="Genomic_DNA"/>
</dbReference>
<evidence type="ECO:0000259" key="1">
    <source>
        <dbReference type="PROSITE" id="PS50943"/>
    </source>
</evidence>
<accession>A0A2N6K6P9</accession>
<evidence type="ECO:0000313" key="2">
    <source>
        <dbReference type="EMBL" id="PLZ92656.1"/>
    </source>
</evidence>
<comment type="caution">
    <text evidence="2">The sequence shown here is derived from an EMBL/GenBank/DDBJ whole genome shotgun (WGS) entry which is preliminary data.</text>
</comment>
<dbReference type="PROSITE" id="PS50943">
    <property type="entry name" value="HTH_CROC1"/>
    <property type="match status" value="1"/>
</dbReference>
<dbReference type="AlphaFoldDB" id="A0A2N6K6P9"/>
<evidence type="ECO:0000313" key="3">
    <source>
        <dbReference type="Proteomes" id="UP000235036"/>
    </source>
</evidence>
<dbReference type="Gene3D" id="1.10.260.40">
    <property type="entry name" value="lambda repressor-like DNA-binding domains"/>
    <property type="match status" value="1"/>
</dbReference>
<dbReference type="SUPFAM" id="SSF47413">
    <property type="entry name" value="lambda repressor-like DNA-binding domains"/>
    <property type="match status" value="1"/>
</dbReference>
<dbReference type="InterPro" id="IPR010982">
    <property type="entry name" value="Lambda_DNA-bd_dom_sf"/>
</dbReference>
<dbReference type="SMART" id="SM00530">
    <property type="entry name" value="HTH_XRE"/>
    <property type="match status" value="1"/>
</dbReference>
<protein>
    <submittedName>
        <fullName evidence="2">XRE family transcriptional regulator</fullName>
    </submittedName>
</protein>
<dbReference type="InterPro" id="IPR001387">
    <property type="entry name" value="Cro/C1-type_HTH"/>
</dbReference>